<evidence type="ECO:0000256" key="5">
    <source>
        <dbReference type="SAM" id="Phobius"/>
    </source>
</evidence>
<feature type="transmembrane region" description="Helical" evidence="5">
    <location>
        <begin position="301"/>
        <end position="322"/>
    </location>
</feature>
<comment type="caution">
    <text evidence="7">The sequence shown here is derived from an EMBL/GenBank/DDBJ whole genome shotgun (WGS) entry which is preliminary data.</text>
</comment>
<dbReference type="PROSITE" id="PS50850">
    <property type="entry name" value="MFS"/>
    <property type="match status" value="1"/>
</dbReference>
<feature type="transmembrane region" description="Helical" evidence="5">
    <location>
        <begin position="190"/>
        <end position="213"/>
    </location>
</feature>
<dbReference type="PANTHER" id="PTHR23508:SF10">
    <property type="entry name" value="CARBOXYLIC ACID TRANSPORTER PROTEIN HOMOLOG"/>
    <property type="match status" value="1"/>
</dbReference>
<dbReference type="InterPro" id="IPR036259">
    <property type="entry name" value="MFS_trans_sf"/>
</dbReference>
<evidence type="ECO:0000256" key="3">
    <source>
        <dbReference type="ARBA" id="ARBA00022989"/>
    </source>
</evidence>
<keyword evidence="3 5" id="KW-1133">Transmembrane helix</keyword>
<dbReference type="Proteomes" id="UP000238261">
    <property type="component" value="Unassembled WGS sequence"/>
</dbReference>
<accession>A0A2S7EY52</accession>
<keyword evidence="2 5" id="KW-0812">Transmembrane</keyword>
<feature type="transmembrane region" description="Helical" evidence="5">
    <location>
        <begin position="365"/>
        <end position="384"/>
    </location>
</feature>
<dbReference type="InterPro" id="IPR020846">
    <property type="entry name" value="MFS_dom"/>
</dbReference>
<feature type="domain" description="Major facilitator superfamily (MFS) profile" evidence="6">
    <location>
        <begin position="67"/>
        <end position="485"/>
    </location>
</feature>
<dbReference type="GO" id="GO:0046943">
    <property type="term" value="F:carboxylic acid transmembrane transporter activity"/>
    <property type="evidence" value="ECO:0007669"/>
    <property type="project" value="TreeGrafter"/>
</dbReference>
<feature type="transmembrane region" description="Helical" evidence="5">
    <location>
        <begin position="334"/>
        <end position="353"/>
    </location>
</feature>
<gene>
    <name evidence="7" type="ORF">XhyaCFBP1156_07635</name>
</gene>
<evidence type="ECO:0000256" key="1">
    <source>
        <dbReference type="ARBA" id="ARBA00004141"/>
    </source>
</evidence>
<reference evidence="8" key="1">
    <citation type="submission" date="2016-08" db="EMBL/GenBank/DDBJ databases">
        <authorList>
            <person name="Merda D."/>
            <person name="Briand M."/>
            <person name="Taghouti G."/>
            <person name="Carrere S."/>
            <person name="Gouzy J."/>
            <person name="Portier P."/>
            <person name="Jacques M.-A."/>
            <person name="Fischer-Le Saux M."/>
        </authorList>
    </citation>
    <scope>NUCLEOTIDE SEQUENCE [LARGE SCALE GENOMIC DNA]</scope>
    <source>
        <strain evidence="8">CFBP1156</strain>
    </source>
</reference>
<feature type="transmembrane region" description="Helical" evidence="5">
    <location>
        <begin position="458"/>
        <end position="478"/>
    </location>
</feature>
<dbReference type="SUPFAM" id="SSF103473">
    <property type="entry name" value="MFS general substrate transporter"/>
    <property type="match status" value="1"/>
</dbReference>
<feature type="transmembrane region" description="Helical" evidence="5">
    <location>
        <begin position="219"/>
        <end position="241"/>
    </location>
</feature>
<feature type="transmembrane region" description="Helical" evidence="5">
    <location>
        <begin position="103"/>
        <end position="122"/>
    </location>
</feature>
<organism evidence="7 8">
    <name type="scientific">Xanthomonas hyacinthi</name>
    <dbReference type="NCBI Taxonomy" id="56455"/>
    <lineage>
        <taxon>Bacteria</taxon>
        <taxon>Pseudomonadati</taxon>
        <taxon>Pseudomonadota</taxon>
        <taxon>Gammaproteobacteria</taxon>
        <taxon>Lysobacterales</taxon>
        <taxon>Lysobacteraceae</taxon>
        <taxon>Xanthomonas</taxon>
    </lineage>
</organism>
<sequence>MPADLSRVAAVRARITSAIGLSSASNSEHQIPGLQYMNTLSSPRERTSFDIASLLDHGSWTALQKRALILISLVGVVDGVDAQVLSLSLPMITKDWGVARADFAVLMALSFIAMAVGTALGGLAGDRLGRKPTLIFATAVFGAFTFAGAFSDSILSLGILRGIASLGLGAAMPNAATLVAESTPLKQRNLALGICMSALPVGGILLGFLGAYLLPAHGWQTLFMVAGGLPLLLAVVLTVWLPESLRYRFRAEGHTTRVTRLAARMGASLSADMTVIDTGEEGPRKHAPLRMIFAGEFARDTYLLCIAFFFVVLSTYLVYTWFPSLFSDLGFSPKSIGTSLSCFSAGGLVGGILGARLVQRVGSRIALVAMSVGGSACAVLILLLAQAPGVDTTVPILAALFFAGVLIPGTQAAIYVLAGQIYPTPIRATGVGLSAGVGRLGAVTSAFIGPLLLASHGAAFFVALAVAMLIVAGALLAVRHRINRRAAAL</sequence>
<evidence type="ECO:0000313" key="8">
    <source>
        <dbReference type="Proteomes" id="UP000238261"/>
    </source>
</evidence>
<dbReference type="PANTHER" id="PTHR23508">
    <property type="entry name" value="CARBOXYLIC ACID TRANSPORTER PROTEIN HOMOLOG"/>
    <property type="match status" value="1"/>
</dbReference>
<evidence type="ECO:0000256" key="2">
    <source>
        <dbReference type="ARBA" id="ARBA00022692"/>
    </source>
</evidence>
<dbReference type="Gene3D" id="1.20.1250.20">
    <property type="entry name" value="MFS general substrate transporter like domains"/>
    <property type="match status" value="1"/>
</dbReference>
<dbReference type="GO" id="GO:0005886">
    <property type="term" value="C:plasma membrane"/>
    <property type="evidence" value="ECO:0007669"/>
    <property type="project" value="TreeGrafter"/>
</dbReference>
<evidence type="ECO:0000256" key="4">
    <source>
        <dbReference type="ARBA" id="ARBA00023136"/>
    </source>
</evidence>
<feature type="transmembrane region" description="Helical" evidence="5">
    <location>
        <begin position="430"/>
        <end position="452"/>
    </location>
</feature>
<feature type="transmembrane region" description="Helical" evidence="5">
    <location>
        <begin position="67"/>
        <end position="91"/>
    </location>
</feature>
<feature type="transmembrane region" description="Helical" evidence="5">
    <location>
        <begin position="134"/>
        <end position="151"/>
    </location>
</feature>
<evidence type="ECO:0000259" key="6">
    <source>
        <dbReference type="PROSITE" id="PS50850"/>
    </source>
</evidence>
<comment type="subcellular location">
    <subcellularLocation>
        <location evidence="1">Membrane</location>
        <topology evidence="1">Multi-pass membrane protein</topology>
    </subcellularLocation>
</comment>
<keyword evidence="8" id="KW-1185">Reference proteome</keyword>
<evidence type="ECO:0000313" key="7">
    <source>
        <dbReference type="EMBL" id="PPU98088.1"/>
    </source>
</evidence>
<feature type="transmembrane region" description="Helical" evidence="5">
    <location>
        <begin position="157"/>
        <end position="178"/>
    </location>
</feature>
<protein>
    <recommendedName>
        <fullName evidence="6">Major facilitator superfamily (MFS) profile domain-containing protein</fullName>
    </recommendedName>
</protein>
<keyword evidence="4 5" id="KW-0472">Membrane</keyword>
<name>A0A2S7EY52_9XANT</name>
<feature type="transmembrane region" description="Helical" evidence="5">
    <location>
        <begin position="396"/>
        <end position="418"/>
    </location>
</feature>
<dbReference type="AlphaFoldDB" id="A0A2S7EY52"/>
<dbReference type="EMBL" id="MDEG01000005">
    <property type="protein sequence ID" value="PPU98088.1"/>
    <property type="molecule type" value="Genomic_DNA"/>
</dbReference>
<proteinExistence type="predicted"/>
<dbReference type="Pfam" id="PF07690">
    <property type="entry name" value="MFS_1"/>
    <property type="match status" value="2"/>
</dbReference>
<dbReference type="InterPro" id="IPR011701">
    <property type="entry name" value="MFS"/>
</dbReference>